<protein>
    <submittedName>
        <fullName evidence="1">AHH domain-containing protein</fullName>
    </submittedName>
</protein>
<dbReference type="EMBL" id="CP071090">
    <property type="protein sequence ID" value="QSQ22274.1"/>
    <property type="molecule type" value="Genomic_DNA"/>
</dbReference>
<reference evidence="1 2" key="1">
    <citation type="submission" date="2021-02" db="EMBL/GenBank/DDBJ databases">
        <title>De Novo genome assembly of isolated myxobacteria.</title>
        <authorList>
            <person name="Stevens D.C."/>
        </authorList>
    </citation>
    <scope>NUCLEOTIDE SEQUENCE [LARGE SCALE GENOMIC DNA]</scope>
    <source>
        <strain evidence="2">SCPEA02</strain>
    </source>
</reference>
<gene>
    <name evidence="1" type="ORF">JY651_45325</name>
</gene>
<organism evidence="1 2">
    <name type="scientific">Pyxidicoccus parkwayensis</name>
    <dbReference type="NCBI Taxonomy" id="2813578"/>
    <lineage>
        <taxon>Bacteria</taxon>
        <taxon>Pseudomonadati</taxon>
        <taxon>Myxococcota</taxon>
        <taxon>Myxococcia</taxon>
        <taxon>Myxococcales</taxon>
        <taxon>Cystobacterineae</taxon>
        <taxon>Myxococcaceae</taxon>
        <taxon>Pyxidicoccus</taxon>
    </lineage>
</organism>
<proteinExistence type="predicted"/>
<evidence type="ECO:0000313" key="1">
    <source>
        <dbReference type="EMBL" id="QSQ22274.1"/>
    </source>
</evidence>
<dbReference type="RefSeq" id="WP_206723851.1">
    <property type="nucleotide sequence ID" value="NZ_CP071090.1"/>
</dbReference>
<accession>A0ABX7NTR4</accession>
<dbReference type="Proteomes" id="UP000662747">
    <property type="component" value="Chromosome"/>
</dbReference>
<keyword evidence="2" id="KW-1185">Reference proteome</keyword>
<evidence type="ECO:0000313" key="2">
    <source>
        <dbReference type="Proteomes" id="UP000662747"/>
    </source>
</evidence>
<sequence length="273" mass="31299">MADEGSHILSSMPIRARLGRSTDYRDNGRAELAANAGKRARVYDNDAKILEYLQHYDVSPRSRGVPKHGPAHAALYHFACFTTGQEPYSNIAHHLVPCEVFIPEEVFTEDELEIVKRVPYDVNNGKNIIFLPGFSQAVEVYLLKRGGLPGSEVWKGLSAEAQQQNKEAWKQRALRYCNVHWLPCHYDFHRDYTAQVKKDCARLKRLVRSQLGKVCANWKPPESIPEELFRLQGRYWEYVVTFGESRPLGFGASINELIKVKPPRKQKQPFAKF</sequence>
<name>A0ABX7NTR4_9BACT</name>